<evidence type="ECO:0000313" key="4">
    <source>
        <dbReference type="Proteomes" id="UP000314294"/>
    </source>
</evidence>
<evidence type="ECO:0000313" key="3">
    <source>
        <dbReference type="EMBL" id="TNN89043.1"/>
    </source>
</evidence>
<dbReference type="EMBL" id="SRLO01000003">
    <property type="protein sequence ID" value="TNN89043.1"/>
    <property type="molecule type" value="Genomic_DNA"/>
</dbReference>
<keyword evidence="4" id="KW-1185">Reference proteome</keyword>
<organism evidence="3 4">
    <name type="scientific">Liparis tanakae</name>
    <name type="common">Tanaka's snailfish</name>
    <dbReference type="NCBI Taxonomy" id="230148"/>
    <lineage>
        <taxon>Eukaryota</taxon>
        <taxon>Metazoa</taxon>
        <taxon>Chordata</taxon>
        <taxon>Craniata</taxon>
        <taxon>Vertebrata</taxon>
        <taxon>Euteleostomi</taxon>
        <taxon>Actinopterygii</taxon>
        <taxon>Neopterygii</taxon>
        <taxon>Teleostei</taxon>
        <taxon>Neoteleostei</taxon>
        <taxon>Acanthomorphata</taxon>
        <taxon>Eupercaria</taxon>
        <taxon>Perciformes</taxon>
        <taxon>Cottioidei</taxon>
        <taxon>Cottales</taxon>
        <taxon>Liparidae</taxon>
        <taxon>Liparis</taxon>
    </lineage>
</organism>
<evidence type="ECO:0000256" key="1">
    <source>
        <dbReference type="SAM" id="MobiDB-lite"/>
    </source>
</evidence>
<dbReference type="GO" id="GO:0003887">
    <property type="term" value="F:DNA-directed DNA polymerase activity"/>
    <property type="evidence" value="ECO:0007669"/>
    <property type="project" value="TreeGrafter"/>
</dbReference>
<dbReference type="Pfam" id="PF12254">
    <property type="entry name" value="DNA_pol_alpha_N"/>
    <property type="match status" value="1"/>
</dbReference>
<dbReference type="InterPro" id="IPR024647">
    <property type="entry name" value="DNA_pol_a_cat_su_N"/>
</dbReference>
<dbReference type="PANTHER" id="PTHR45861">
    <property type="entry name" value="DNA POLYMERASE ALPHA CATALYTIC SUBUNIT"/>
    <property type="match status" value="1"/>
</dbReference>
<dbReference type="Proteomes" id="UP000314294">
    <property type="component" value="Unassembled WGS sequence"/>
</dbReference>
<sequence>MAPVSNPEKDADGDDGGDPCSLARTRSKREKREKVGRKSALEQLKKAKLGEKIKYEVEEFTSVYEEVDEQQYSKIVRDRQEDDWIIDDDGTGYVEDGREIFDDDLDDDVVESKKGKGSKGADSKKNVKKSAVAKPNTIKSLFMNSNVKRPAEKDVDLSKDDLLGDILQDLHSEKSTLLTFPPVVTLKKKKTLGSPMNPFSIKPQMTKESHSATGFKAKVIRPPPSDSTPRSSARLPPTAPSPLVEKQKAKVKELDEEEGEKY</sequence>
<accession>A0A4Z2JGQ0</accession>
<feature type="region of interest" description="Disordered" evidence="1">
    <location>
        <begin position="1"/>
        <end position="39"/>
    </location>
</feature>
<feature type="compositionally biased region" description="Basic residues" evidence="1">
    <location>
        <begin position="25"/>
        <end position="37"/>
    </location>
</feature>
<dbReference type="AlphaFoldDB" id="A0A4Z2JGQ0"/>
<protein>
    <submittedName>
        <fullName evidence="3">DNA polymerase alpha catalytic subunit</fullName>
    </submittedName>
</protein>
<dbReference type="GO" id="GO:1902975">
    <property type="term" value="P:mitotic DNA replication initiation"/>
    <property type="evidence" value="ECO:0007669"/>
    <property type="project" value="TreeGrafter"/>
</dbReference>
<dbReference type="GO" id="GO:0006272">
    <property type="term" value="P:leading strand elongation"/>
    <property type="evidence" value="ECO:0007669"/>
    <property type="project" value="TreeGrafter"/>
</dbReference>
<feature type="region of interest" description="Disordered" evidence="1">
    <location>
        <begin position="104"/>
        <end position="132"/>
    </location>
</feature>
<gene>
    <name evidence="3" type="primary">pola1_1</name>
    <name evidence="3" type="ORF">EYF80_000922</name>
</gene>
<proteinExistence type="predicted"/>
<dbReference type="GO" id="GO:0003682">
    <property type="term" value="F:chromatin binding"/>
    <property type="evidence" value="ECO:0007669"/>
    <property type="project" value="TreeGrafter"/>
</dbReference>
<dbReference type="GO" id="GO:0006273">
    <property type="term" value="P:lagging strand elongation"/>
    <property type="evidence" value="ECO:0007669"/>
    <property type="project" value="TreeGrafter"/>
</dbReference>
<dbReference type="OrthoDB" id="6755010at2759"/>
<dbReference type="GO" id="GO:0003688">
    <property type="term" value="F:DNA replication origin binding"/>
    <property type="evidence" value="ECO:0007669"/>
    <property type="project" value="TreeGrafter"/>
</dbReference>
<feature type="region of interest" description="Disordered" evidence="1">
    <location>
        <begin position="191"/>
        <end position="262"/>
    </location>
</feature>
<dbReference type="GO" id="GO:0005658">
    <property type="term" value="C:alpha DNA polymerase:primase complex"/>
    <property type="evidence" value="ECO:0007669"/>
    <property type="project" value="TreeGrafter"/>
</dbReference>
<name>A0A4Z2JGQ0_9TELE</name>
<feature type="domain" description="DNA polymerase alpha catalytic subunit N-terminal" evidence="2">
    <location>
        <begin position="41"/>
        <end position="102"/>
    </location>
</feature>
<dbReference type="PANTHER" id="PTHR45861:SF1">
    <property type="entry name" value="DNA POLYMERASE ALPHA CATALYTIC SUBUNIT"/>
    <property type="match status" value="1"/>
</dbReference>
<feature type="compositionally biased region" description="Basic and acidic residues" evidence="1">
    <location>
        <begin position="110"/>
        <end position="125"/>
    </location>
</feature>
<reference evidence="3 4" key="1">
    <citation type="submission" date="2019-03" db="EMBL/GenBank/DDBJ databases">
        <title>First draft genome of Liparis tanakae, snailfish: a comprehensive survey of snailfish specific genes.</title>
        <authorList>
            <person name="Kim W."/>
            <person name="Song I."/>
            <person name="Jeong J.-H."/>
            <person name="Kim D."/>
            <person name="Kim S."/>
            <person name="Ryu S."/>
            <person name="Song J.Y."/>
            <person name="Lee S.K."/>
        </authorList>
    </citation>
    <scope>NUCLEOTIDE SEQUENCE [LARGE SCALE GENOMIC DNA]</scope>
    <source>
        <tissue evidence="3">Muscle</tissue>
    </source>
</reference>
<dbReference type="GO" id="GO:0003697">
    <property type="term" value="F:single-stranded DNA binding"/>
    <property type="evidence" value="ECO:0007669"/>
    <property type="project" value="TreeGrafter"/>
</dbReference>
<comment type="caution">
    <text evidence="3">The sequence shown here is derived from an EMBL/GenBank/DDBJ whole genome shotgun (WGS) entry which is preliminary data.</text>
</comment>
<evidence type="ECO:0000259" key="2">
    <source>
        <dbReference type="Pfam" id="PF12254"/>
    </source>
</evidence>